<dbReference type="OrthoDB" id="407198at2759"/>
<gene>
    <name evidence="2" type="ORF">PAC_08146</name>
</gene>
<protein>
    <recommendedName>
        <fullName evidence="1">Ribonuclease H1 N-terminal domain-containing protein</fullName>
    </recommendedName>
</protein>
<dbReference type="InterPro" id="IPR009027">
    <property type="entry name" value="Ribosomal_bL9/RNase_H1_N"/>
</dbReference>
<evidence type="ECO:0000313" key="2">
    <source>
        <dbReference type="EMBL" id="CZR58255.1"/>
    </source>
</evidence>
<dbReference type="STRING" id="576137.A0A1L7WZQ0"/>
<accession>A0A1L7WZQ0</accession>
<evidence type="ECO:0000259" key="1">
    <source>
        <dbReference type="Pfam" id="PF01693"/>
    </source>
</evidence>
<sequence length="189" mass="20826">MTAAVGLERKIEVYAVSHGYSPAPGVFSSWGHVHPLVTGFPKAKFRKFSTVLDAKAYMETQGLKEYVEIIEGILGDASLKRGERAYYAVANGRSPGIQEFYFGDAGTEPEVVSFSGACHKSFPSLVQAESFIADWVEMYSSVCKELIKQELSRGTRPLAMNGPPIRFIRDPEGTIVEKSGEHTLSEMRI</sequence>
<feature type="domain" description="Ribonuclease H1 N-terminal" evidence="1">
    <location>
        <begin position="13"/>
        <end position="57"/>
    </location>
</feature>
<proteinExistence type="predicted"/>
<dbReference type="Proteomes" id="UP000184330">
    <property type="component" value="Unassembled WGS sequence"/>
</dbReference>
<dbReference type="InterPro" id="IPR037056">
    <property type="entry name" value="RNase_H1_N_sf"/>
</dbReference>
<dbReference type="Gene3D" id="3.40.970.10">
    <property type="entry name" value="Ribonuclease H1, N-terminal domain"/>
    <property type="match status" value="2"/>
</dbReference>
<dbReference type="SUPFAM" id="SSF55658">
    <property type="entry name" value="L9 N-domain-like"/>
    <property type="match status" value="2"/>
</dbReference>
<dbReference type="Pfam" id="PF01693">
    <property type="entry name" value="Cauli_VI"/>
    <property type="match status" value="2"/>
</dbReference>
<dbReference type="EMBL" id="FJOG01000011">
    <property type="protein sequence ID" value="CZR58255.1"/>
    <property type="molecule type" value="Genomic_DNA"/>
</dbReference>
<evidence type="ECO:0000313" key="3">
    <source>
        <dbReference type="Proteomes" id="UP000184330"/>
    </source>
</evidence>
<dbReference type="AlphaFoldDB" id="A0A1L7WZQ0"/>
<name>A0A1L7WZQ0_9HELO</name>
<dbReference type="InterPro" id="IPR011320">
    <property type="entry name" value="RNase_H1_N"/>
</dbReference>
<organism evidence="2 3">
    <name type="scientific">Phialocephala subalpina</name>
    <dbReference type="NCBI Taxonomy" id="576137"/>
    <lineage>
        <taxon>Eukaryota</taxon>
        <taxon>Fungi</taxon>
        <taxon>Dikarya</taxon>
        <taxon>Ascomycota</taxon>
        <taxon>Pezizomycotina</taxon>
        <taxon>Leotiomycetes</taxon>
        <taxon>Helotiales</taxon>
        <taxon>Mollisiaceae</taxon>
        <taxon>Phialocephala</taxon>
        <taxon>Phialocephala fortinii species complex</taxon>
    </lineage>
</organism>
<reference evidence="2 3" key="1">
    <citation type="submission" date="2016-03" db="EMBL/GenBank/DDBJ databases">
        <authorList>
            <person name="Ploux O."/>
        </authorList>
    </citation>
    <scope>NUCLEOTIDE SEQUENCE [LARGE SCALE GENOMIC DNA]</scope>
    <source>
        <strain evidence="2 3">UAMH 11012</strain>
    </source>
</reference>
<feature type="domain" description="Ribonuclease H1 N-terminal" evidence="1">
    <location>
        <begin position="86"/>
        <end position="131"/>
    </location>
</feature>
<keyword evidence="3" id="KW-1185">Reference proteome</keyword>